<dbReference type="Pfam" id="PF13692">
    <property type="entry name" value="Glyco_trans_1_4"/>
    <property type="match status" value="1"/>
</dbReference>
<protein>
    <submittedName>
        <fullName evidence="1">Glycosyltransferase family 4 protein</fullName>
    </submittedName>
</protein>
<dbReference type="EMBL" id="JBAWKC010000005">
    <property type="protein sequence ID" value="MFH6769810.1"/>
    <property type="molecule type" value="Genomic_DNA"/>
</dbReference>
<dbReference type="Gene3D" id="3.40.50.2000">
    <property type="entry name" value="Glycogen Phosphorylase B"/>
    <property type="match status" value="1"/>
</dbReference>
<organism evidence="1 2">
    <name type="scientific">Gaetbulibacter aquiaggeris</name>
    <dbReference type="NCBI Taxonomy" id="1735373"/>
    <lineage>
        <taxon>Bacteria</taxon>
        <taxon>Pseudomonadati</taxon>
        <taxon>Bacteroidota</taxon>
        <taxon>Flavobacteriia</taxon>
        <taxon>Flavobacteriales</taxon>
        <taxon>Flavobacteriaceae</taxon>
        <taxon>Gaetbulibacter</taxon>
    </lineage>
</organism>
<evidence type="ECO:0000313" key="2">
    <source>
        <dbReference type="Proteomes" id="UP001610104"/>
    </source>
</evidence>
<proteinExistence type="predicted"/>
<keyword evidence="2" id="KW-1185">Reference proteome</keyword>
<reference evidence="1 2" key="1">
    <citation type="submission" date="2024-02" db="EMBL/GenBank/DDBJ databases">
        <title>A Gaetbulibacter species isolated from tidal flats and genomic insights of their niches.</title>
        <authorList>
            <person name="Ye Y."/>
        </authorList>
    </citation>
    <scope>NUCLEOTIDE SEQUENCE [LARGE SCALE GENOMIC DNA]</scope>
    <source>
        <strain evidence="1 2">KEM-8</strain>
    </source>
</reference>
<name>A0ABW7MSP0_9FLAO</name>
<accession>A0ABW7MSP0</accession>
<comment type="caution">
    <text evidence="1">The sequence shown here is derived from an EMBL/GenBank/DDBJ whole genome shotgun (WGS) entry which is preliminary data.</text>
</comment>
<sequence length="413" mass="47652">MTKHVLIIGFVWPEPKSSAAGSRMMQLIEAFQSFNYKITFASACAKQDHAFDLNLLDIQQVFIQLNSASFDEFLKELNPDIVVFDRFMVEEQFGWRVSEHCPEALKVLDTEDLHCLRKGRELALKDKALFDKSYLFNEVSKREIASIYRCDLSLIISEEEIEILKNQFKVSEHLLYYLPFLTDSISADIKKKLPKIKEREHFISVGNFIHAPNYDALLFLKYEIWPLIRKKLPQAEMHVYGAYASEKVNQLNNKKEGFLIKGYVDDVNQVMKYAKVCLAPLRFGAGLKGKLIDAMLNGTPCVMTTIAAEGMFGGFEANGFIVDDPQKFADKAIELYTDKIFWNGKQKNGFVVMNARFDKRLFISDFMYKMNAIHTNINAHRLDNFTGQMLQQQTLQSTKYMSKWIELKNSIKT</sequence>
<evidence type="ECO:0000313" key="1">
    <source>
        <dbReference type="EMBL" id="MFH6769810.1"/>
    </source>
</evidence>
<dbReference type="SUPFAM" id="SSF53756">
    <property type="entry name" value="UDP-Glycosyltransferase/glycogen phosphorylase"/>
    <property type="match status" value="1"/>
</dbReference>
<dbReference type="Proteomes" id="UP001610104">
    <property type="component" value="Unassembled WGS sequence"/>
</dbReference>
<dbReference type="RefSeq" id="WP_395439035.1">
    <property type="nucleotide sequence ID" value="NZ_JBAWKC010000005.1"/>
</dbReference>
<dbReference type="CDD" id="cd03801">
    <property type="entry name" value="GT4_PimA-like"/>
    <property type="match status" value="1"/>
</dbReference>
<gene>
    <name evidence="1" type="ORF">V8G56_13745</name>
</gene>